<protein>
    <submittedName>
        <fullName evidence="2">Uncharacterized protein</fullName>
    </submittedName>
</protein>
<feature type="transmembrane region" description="Helical" evidence="1">
    <location>
        <begin position="33"/>
        <end position="51"/>
    </location>
</feature>
<keyword evidence="3" id="KW-1185">Reference proteome</keyword>
<evidence type="ECO:0000256" key="1">
    <source>
        <dbReference type="SAM" id="Phobius"/>
    </source>
</evidence>
<evidence type="ECO:0000313" key="3">
    <source>
        <dbReference type="Proteomes" id="UP001235030"/>
    </source>
</evidence>
<accession>A0ABY9PYZ0</accession>
<dbReference type="RefSeq" id="WP_228103062.1">
    <property type="nucleotide sequence ID" value="NZ_CP101637.1"/>
</dbReference>
<name>A0ABY9PYZ0_9FIRM</name>
<sequence length="55" mass="6312">MKKFFFNSYNFLLIITGVIFAANFFLNKSNLQDIINVTALIILLIYALIVVKVNN</sequence>
<dbReference type="EMBL" id="CP101637">
    <property type="protein sequence ID" value="WMT80867.1"/>
    <property type="molecule type" value="Genomic_DNA"/>
</dbReference>
<organism evidence="2 3">
    <name type="scientific">Terrisporobacter mayombei</name>
    <dbReference type="NCBI Taxonomy" id="1541"/>
    <lineage>
        <taxon>Bacteria</taxon>
        <taxon>Bacillati</taxon>
        <taxon>Bacillota</taxon>
        <taxon>Clostridia</taxon>
        <taxon>Peptostreptococcales</taxon>
        <taxon>Peptostreptococcaceae</taxon>
        <taxon>Terrisporobacter</taxon>
    </lineage>
</organism>
<keyword evidence="1" id="KW-0812">Transmembrane</keyword>
<keyword evidence="1" id="KW-1133">Transmembrane helix</keyword>
<dbReference type="Proteomes" id="UP001235030">
    <property type="component" value="Chromosome"/>
</dbReference>
<keyword evidence="1" id="KW-0472">Membrane</keyword>
<gene>
    <name evidence="2" type="ORF">TEMA_11890</name>
</gene>
<proteinExistence type="predicted"/>
<feature type="transmembrane region" description="Helical" evidence="1">
    <location>
        <begin position="6"/>
        <end position="26"/>
    </location>
</feature>
<evidence type="ECO:0000313" key="2">
    <source>
        <dbReference type="EMBL" id="WMT80867.1"/>
    </source>
</evidence>
<reference evidence="2 3" key="1">
    <citation type="submission" date="2022-07" db="EMBL/GenBank/DDBJ databases">
        <title>Genome sequence of Terrisporobacter mayombei DSM6539.</title>
        <authorList>
            <person name="Boeer T."/>
            <person name="Bengelsdorf F.R."/>
            <person name="Daniel R."/>
            <person name="Poehlein A."/>
        </authorList>
    </citation>
    <scope>NUCLEOTIDE SEQUENCE [LARGE SCALE GENOMIC DNA]</scope>
    <source>
        <strain evidence="2 3">DSM 6539</strain>
    </source>
</reference>